<evidence type="ECO:0000313" key="2">
    <source>
        <dbReference type="EMBL" id="PKY72445.1"/>
    </source>
</evidence>
<feature type="transmembrane region" description="Helical" evidence="1">
    <location>
        <begin position="48"/>
        <end position="68"/>
    </location>
</feature>
<dbReference type="RefSeq" id="WP_024332285.1">
    <property type="nucleotide sequence ID" value="NZ_JASOXK010000013.1"/>
</dbReference>
<keyword evidence="3" id="KW-1185">Reference proteome</keyword>
<reference evidence="2 3" key="1">
    <citation type="submission" date="2017-12" db="EMBL/GenBank/DDBJ databases">
        <title>Phylogenetic diversity of female urinary microbiome.</title>
        <authorList>
            <person name="Thomas-White K."/>
            <person name="Wolfe A.J."/>
        </authorList>
    </citation>
    <scope>NUCLEOTIDE SEQUENCE [LARGE SCALE GENOMIC DNA]</scope>
    <source>
        <strain evidence="2 3">UMB0402</strain>
    </source>
</reference>
<feature type="transmembrane region" description="Helical" evidence="1">
    <location>
        <begin position="154"/>
        <end position="177"/>
    </location>
</feature>
<comment type="caution">
    <text evidence="2">The sequence shown here is derived from an EMBL/GenBank/DDBJ whole genome shotgun (WGS) entry which is preliminary data.</text>
</comment>
<feature type="transmembrane region" description="Helical" evidence="1">
    <location>
        <begin position="90"/>
        <end position="112"/>
    </location>
</feature>
<feature type="transmembrane region" description="Helical" evidence="1">
    <location>
        <begin position="334"/>
        <end position="354"/>
    </location>
</feature>
<dbReference type="Pfam" id="PF04976">
    <property type="entry name" value="DmsC"/>
    <property type="match status" value="1"/>
</dbReference>
<dbReference type="GO" id="GO:0009390">
    <property type="term" value="C:dimethyl sulfoxide reductase complex"/>
    <property type="evidence" value="ECO:0007669"/>
    <property type="project" value="TreeGrafter"/>
</dbReference>
<feature type="transmembrane region" description="Helical" evidence="1">
    <location>
        <begin position="119"/>
        <end position="142"/>
    </location>
</feature>
<dbReference type="Proteomes" id="UP000235122">
    <property type="component" value="Unassembled WGS sequence"/>
</dbReference>
<dbReference type="PANTHER" id="PTHR38095">
    <property type="entry name" value="ANAEROBIC DIMETHYL SULFOXIDE REDUCTASE CHAIN YNFH"/>
    <property type="match status" value="1"/>
</dbReference>
<keyword evidence="1" id="KW-1133">Transmembrane helix</keyword>
<dbReference type="EMBL" id="PKKO01000003">
    <property type="protein sequence ID" value="PKY72445.1"/>
    <property type="molecule type" value="Genomic_DNA"/>
</dbReference>
<evidence type="ECO:0008006" key="4">
    <source>
        <dbReference type="Google" id="ProtNLM"/>
    </source>
</evidence>
<dbReference type="GeneID" id="35866378"/>
<feature type="transmembrane region" description="Helical" evidence="1">
    <location>
        <begin position="6"/>
        <end position="28"/>
    </location>
</feature>
<dbReference type="AlphaFoldDB" id="A0A2I1IMW0"/>
<proteinExistence type="predicted"/>
<dbReference type="STRING" id="33007.HMPREF3198_00037"/>
<sequence length="372" mass="40343">MHIGELPMIIFTVVAQMSVGAFWILGLIQFIGRWSGMRHVTIDRITNAGMYAAGPLLVLGFFAAFFHLNDPLHSPFTLLHLGSSWLSRELISGVLYAGFGALFAITQWFELFSRKLRDVLAVLTALAGLALLVSMCGVYYFTETVPAWHSWFTWVSFFCSAFFTGSLAVAVALYTAWSVQNGHDGKPTPLVSGAQLQEEDVAKGKITAQQWREYKSTGKAGGEGDSVSAFRKATGLISRGLFPEGRLTIEMVSLAQRSMRMATTIAAIAGAIMLVAYPFHMTGLGLGSQVERQVAHAMMAHGYLAIRLITLALAVLLIALVLRKQLEKATSPSTLLVVLLAIAFILAIATELLGRGLHYEGLIRAGINTTMG</sequence>
<dbReference type="GO" id="GO:0019645">
    <property type="term" value="P:anaerobic electron transport chain"/>
    <property type="evidence" value="ECO:0007669"/>
    <property type="project" value="InterPro"/>
</dbReference>
<evidence type="ECO:0000313" key="3">
    <source>
        <dbReference type="Proteomes" id="UP000235122"/>
    </source>
</evidence>
<dbReference type="GO" id="GO:0005886">
    <property type="term" value="C:plasma membrane"/>
    <property type="evidence" value="ECO:0007669"/>
    <property type="project" value="TreeGrafter"/>
</dbReference>
<name>A0A2I1IMW0_9ACTO</name>
<feature type="transmembrane region" description="Helical" evidence="1">
    <location>
        <begin position="300"/>
        <end position="322"/>
    </location>
</feature>
<dbReference type="InterPro" id="IPR007059">
    <property type="entry name" value="DmsC"/>
</dbReference>
<protein>
    <recommendedName>
        <fullName evidence="4">DMSO reductase</fullName>
    </recommendedName>
</protein>
<organism evidence="2 3">
    <name type="scientific">Winkia neuii</name>
    <dbReference type="NCBI Taxonomy" id="33007"/>
    <lineage>
        <taxon>Bacteria</taxon>
        <taxon>Bacillati</taxon>
        <taxon>Actinomycetota</taxon>
        <taxon>Actinomycetes</taxon>
        <taxon>Actinomycetales</taxon>
        <taxon>Actinomycetaceae</taxon>
        <taxon>Winkia</taxon>
    </lineage>
</organism>
<accession>A0A2I1IMW0</accession>
<gene>
    <name evidence="2" type="ORF">CYJ19_06290</name>
</gene>
<dbReference type="GO" id="GO:0009389">
    <property type="term" value="F:dimethyl sulfoxide reductase activity"/>
    <property type="evidence" value="ECO:0007669"/>
    <property type="project" value="TreeGrafter"/>
</dbReference>
<keyword evidence="1" id="KW-0812">Transmembrane</keyword>
<evidence type="ECO:0000256" key="1">
    <source>
        <dbReference type="SAM" id="Phobius"/>
    </source>
</evidence>
<feature type="transmembrane region" description="Helical" evidence="1">
    <location>
        <begin position="261"/>
        <end position="280"/>
    </location>
</feature>
<dbReference type="PANTHER" id="PTHR38095:SF2">
    <property type="entry name" value="ANAEROBIC DIMETHYL SULFOXIDE REDUCTASE CHAIN C"/>
    <property type="match status" value="1"/>
</dbReference>
<keyword evidence="1" id="KW-0472">Membrane</keyword>